<reference evidence="1" key="1">
    <citation type="submission" date="2022-04" db="EMBL/GenBank/DDBJ databases">
        <title>Flavobacterium pygoscelis sp. nov. isolated from Chinstrap chick (Pygoscelis antarcticus).</title>
        <authorList>
            <person name="Irgang R."/>
            <person name="Poblete-Morales M."/>
            <person name="Avendano-Herrera R."/>
        </authorList>
    </citation>
    <scope>NUCLEOTIDE SEQUENCE</scope>
    <source>
        <strain evidence="1">I-SCBP12n</strain>
    </source>
</reference>
<dbReference type="InterPro" id="IPR040807">
    <property type="entry name" value="DUF5522"/>
</dbReference>
<sequence>MNGSKEKQCSSCATYFGCGNTAGGSSCWCNDFPPLLVPTTAIDCLCPICFKQSCSEKIDEYIATLNPETIFHNKVALLPKSNNLIEGIDYYLEKGNYVFKAFFHLKRGNCCGNGCRHCPYDFKNDKPQNKNLSQG</sequence>
<gene>
    <name evidence="1" type="ORF">MW871_04615</name>
</gene>
<dbReference type="PROSITE" id="PS51257">
    <property type="entry name" value="PROKAR_LIPOPROTEIN"/>
    <property type="match status" value="1"/>
</dbReference>
<evidence type="ECO:0000313" key="1">
    <source>
        <dbReference type="EMBL" id="MCK8141168.1"/>
    </source>
</evidence>
<dbReference type="EMBL" id="JALNUB010000003">
    <property type="protein sequence ID" value="MCK8141168.1"/>
    <property type="molecule type" value="Genomic_DNA"/>
</dbReference>
<evidence type="ECO:0000313" key="2">
    <source>
        <dbReference type="Proteomes" id="UP001139260"/>
    </source>
</evidence>
<protein>
    <submittedName>
        <fullName evidence="1">DUF5522 domain-containing protein</fullName>
    </submittedName>
</protein>
<comment type="caution">
    <text evidence="1">The sequence shown here is derived from an EMBL/GenBank/DDBJ whole genome shotgun (WGS) entry which is preliminary data.</text>
</comment>
<proteinExistence type="predicted"/>
<dbReference type="RefSeq" id="WP_248427726.1">
    <property type="nucleotide sequence ID" value="NZ_JALNUB010000003.1"/>
</dbReference>
<keyword evidence="2" id="KW-1185">Reference proteome</keyword>
<organism evidence="1 2">
    <name type="scientific">Flavobacterium pygoscelis</name>
    <dbReference type="NCBI Taxonomy" id="2893176"/>
    <lineage>
        <taxon>Bacteria</taxon>
        <taxon>Pseudomonadati</taxon>
        <taxon>Bacteroidota</taxon>
        <taxon>Flavobacteriia</taxon>
        <taxon>Flavobacteriales</taxon>
        <taxon>Flavobacteriaceae</taxon>
        <taxon>Flavobacterium</taxon>
    </lineage>
</organism>
<dbReference type="AlphaFoldDB" id="A0A9X1XQG8"/>
<accession>A0A9X1XQG8</accession>
<name>A0A9X1XQG8_9FLAO</name>
<dbReference type="Proteomes" id="UP001139260">
    <property type="component" value="Unassembled WGS sequence"/>
</dbReference>
<dbReference type="Pfam" id="PF17653">
    <property type="entry name" value="DUF5522"/>
    <property type="match status" value="1"/>
</dbReference>